<dbReference type="AlphaFoldDB" id="A0A4Q1KEV3"/>
<dbReference type="Proteomes" id="UP000290958">
    <property type="component" value="Unassembled WGS sequence"/>
</dbReference>
<comment type="caution">
    <text evidence="1">The sequence shown here is derived from an EMBL/GenBank/DDBJ whole genome shotgun (WGS) entry which is preliminary data.</text>
</comment>
<keyword evidence="2" id="KW-1185">Reference proteome</keyword>
<gene>
    <name evidence="1" type="ORF">EQG66_14025</name>
</gene>
<evidence type="ECO:0000313" key="2">
    <source>
        <dbReference type="Proteomes" id="UP000290958"/>
    </source>
</evidence>
<reference evidence="2" key="1">
    <citation type="submission" date="2019-01" db="EMBL/GenBank/DDBJ databases">
        <title>Cytophagaceae bacterium strain CAR-16.</title>
        <authorList>
            <person name="Chen W.-M."/>
        </authorList>
    </citation>
    <scope>NUCLEOTIDE SEQUENCE [LARGE SCALE GENOMIC DNA]</scope>
    <source>
        <strain evidence="2">CHR27</strain>
    </source>
</reference>
<dbReference type="EMBL" id="SBKP01000020">
    <property type="protein sequence ID" value="RXR25545.1"/>
    <property type="molecule type" value="Genomic_DNA"/>
</dbReference>
<evidence type="ECO:0000313" key="1">
    <source>
        <dbReference type="EMBL" id="RXR25545.1"/>
    </source>
</evidence>
<sequence length="76" mass="8435">MLLEIEETITLLESGTGKRVTRRVVATGLLARIARSWLSRQLEGYLHDGDNGLKISASRLPAARSGGFARTKKRKR</sequence>
<dbReference type="RefSeq" id="WP_129405179.1">
    <property type="nucleotide sequence ID" value="NZ_SBKP01000020.1"/>
</dbReference>
<protein>
    <submittedName>
        <fullName evidence="1">Uncharacterized protein</fullName>
    </submittedName>
</protein>
<accession>A0A4Q1KEV3</accession>
<organism evidence="1 2">
    <name type="scientific">Sphingobium fluviale</name>
    <dbReference type="NCBI Taxonomy" id="2506423"/>
    <lineage>
        <taxon>Bacteria</taxon>
        <taxon>Pseudomonadati</taxon>
        <taxon>Pseudomonadota</taxon>
        <taxon>Alphaproteobacteria</taxon>
        <taxon>Sphingomonadales</taxon>
        <taxon>Sphingomonadaceae</taxon>
        <taxon>Sphingobium</taxon>
    </lineage>
</organism>
<proteinExistence type="predicted"/>
<name>A0A4Q1KEV3_9SPHN</name>